<accession>A0A3B0UII0</accession>
<evidence type="ECO:0000313" key="1">
    <source>
        <dbReference type="EMBL" id="VAW19346.1"/>
    </source>
</evidence>
<gene>
    <name evidence="1" type="ORF">MNBD_BACTEROID05-684</name>
</gene>
<proteinExistence type="predicted"/>
<reference evidence="1" key="1">
    <citation type="submission" date="2018-06" db="EMBL/GenBank/DDBJ databases">
        <authorList>
            <person name="Zhirakovskaya E."/>
        </authorList>
    </citation>
    <scope>NUCLEOTIDE SEQUENCE</scope>
</reference>
<feature type="non-terminal residue" evidence="1">
    <location>
        <position position="106"/>
    </location>
</feature>
<dbReference type="AlphaFoldDB" id="A0A3B0UII0"/>
<sequence length="106" mass="12060">MSKSYYYFVASLPTIEFNSSSAMSCEDFLDQCQRLVSPQDCRLLNSLFSTSGEVVSSENKTYRQWIDFHQGFENALVSFRAERAHKDPAKILRGEVPTSSVFGEMI</sequence>
<name>A0A3B0UII0_9ZZZZ</name>
<protein>
    <submittedName>
        <fullName evidence="1">Uncharacterized protein</fullName>
    </submittedName>
</protein>
<dbReference type="EMBL" id="UOEN01000465">
    <property type="protein sequence ID" value="VAW19346.1"/>
    <property type="molecule type" value="Genomic_DNA"/>
</dbReference>
<organism evidence="1">
    <name type="scientific">hydrothermal vent metagenome</name>
    <dbReference type="NCBI Taxonomy" id="652676"/>
    <lineage>
        <taxon>unclassified sequences</taxon>
        <taxon>metagenomes</taxon>
        <taxon>ecological metagenomes</taxon>
    </lineage>
</organism>